<dbReference type="PANTHER" id="PTHR31679:SF2">
    <property type="entry name" value="PEROXISOMAL MEMBRANE PROTEIN PEX30-RELATED"/>
    <property type="match status" value="1"/>
</dbReference>
<feature type="domain" description="Peroxin/Ferlin" evidence="7">
    <location>
        <begin position="454"/>
        <end position="537"/>
    </location>
</feature>
<feature type="compositionally biased region" description="Low complexity" evidence="5">
    <location>
        <begin position="719"/>
        <end position="736"/>
    </location>
</feature>
<dbReference type="GO" id="GO:0007031">
    <property type="term" value="P:peroxisome organization"/>
    <property type="evidence" value="ECO:0007669"/>
    <property type="project" value="UniProtKB-ARBA"/>
</dbReference>
<evidence type="ECO:0000313" key="10">
    <source>
        <dbReference type="Proteomes" id="UP000245946"/>
    </source>
</evidence>
<dbReference type="PANTHER" id="PTHR31679">
    <property type="entry name" value="PEROXISOMAL MEMBRANE PROTEIN PEX30-RELATED"/>
    <property type="match status" value="1"/>
</dbReference>
<accession>A0A316Z3U6</accession>
<feature type="region of interest" description="Disordered" evidence="5">
    <location>
        <begin position="484"/>
        <end position="517"/>
    </location>
</feature>
<organism evidence="9 10">
    <name type="scientific">Tilletiopsis washingtonensis</name>
    <dbReference type="NCBI Taxonomy" id="58919"/>
    <lineage>
        <taxon>Eukaryota</taxon>
        <taxon>Fungi</taxon>
        <taxon>Dikarya</taxon>
        <taxon>Basidiomycota</taxon>
        <taxon>Ustilaginomycotina</taxon>
        <taxon>Exobasidiomycetes</taxon>
        <taxon>Entylomatales</taxon>
        <taxon>Entylomatales incertae sedis</taxon>
        <taxon>Tilletiopsis</taxon>
    </lineage>
</organism>
<dbReference type="SMART" id="SM00693">
    <property type="entry name" value="DysFN"/>
    <property type="match status" value="1"/>
</dbReference>
<evidence type="ECO:0000256" key="4">
    <source>
        <dbReference type="ARBA" id="ARBA00023136"/>
    </source>
</evidence>
<sequence>MAAVDLPFNDAYLSSLHESRNARKLLERQTRAAAAAGDSAAMSAAAPTAPAASSSSIADSTAGAQPPSLLSAAVPSLGAATAGEGTGDLSVSDAALLSSVPTPLLRLLVLLAPLIAVTAQFVRLATWTGGPGTGSHSFLLVLSWCLVCLYGYEVLRFAPHLVVLAVMATTGLAGAVRGRPVHSARRKTLSAPALNAILADVSELADFASTLSTQLVAPLVALLSWRAANPAHSRRLAIFLITTWPVWLLCFSPGLWDAARLPRIGLQAGERFRLSGLSLAQRLWVHVKAAQLEAKVARALRLQGSLAETPVGLFFTRLVGATTPVRSALTRTLSLPLLAPRGGHMPHIALLPPWPLFALTLRHALLAAGTLALTWCAPWAALIRHALWRSATVRRSVLAVLRILSGEPRSAFGTGRVRQNVKHDDDDDVPHAFRAATRQTAAEKGASDVTRHEDVEYQFTIYENQRWWVGLDWTAALLPQERPAWSDDSNNPVSPPSSFSLPPARVTLKPSPTRENPEAYTRRLVKWQWIDAEWSVAGRDAFPGSLSDDGDRASAAGMRQGYLGDAIGRLRAGRRTSVSSVTQTPTSAASGTFENAQNDVSGMPSSATDSSLSARRTSQASTTAELPADLAVLDVDVDGWQYGDNAWEKMSRKSGMGRYTRRRRWVRRAVLVELVERNYVPTEKERLEAASSAGGAVELSSASASSLARIDEGASTAVASPQALPAATSPPASPSADRGDLRQRLARAAASAGASGEPGSPRSS</sequence>
<feature type="transmembrane region" description="Helical" evidence="6">
    <location>
        <begin position="236"/>
        <end position="256"/>
    </location>
</feature>
<feature type="domain" description="Peroxin/Ferlin" evidence="8">
    <location>
        <begin position="639"/>
        <end position="672"/>
    </location>
</feature>
<keyword evidence="3 6" id="KW-1133">Transmembrane helix</keyword>
<evidence type="ECO:0000259" key="8">
    <source>
        <dbReference type="SMART" id="SM00694"/>
    </source>
</evidence>
<dbReference type="STRING" id="58919.A0A316Z3U6"/>
<evidence type="ECO:0000256" key="1">
    <source>
        <dbReference type="ARBA" id="ARBA00004127"/>
    </source>
</evidence>
<keyword evidence="4 6" id="KW-0472">Membrane</keyword>
<dbReference type="RefSeq" id="XP_025595897.1">
    <property type="nucleotide sequence ID" value="XM_025743247.1"/>
</dbReference>
<feature type="transmembrane region" description="Helical" evidence="6">
    <location>
        <begin position="158"/>
        <end position="176"/>
    </location>
</feature>
<dbReference type="SMART" id="SM00694">
    <property type="entry name" value="DysFC"/>
    <property type="match status" value="1"/>
</dbReference>
<gene>
    <name evidence="9" type="ORF">FA09DRAFT_331941</name>
</gene>
<feature type="region of interest" description="Disordered" evidence="5">
    <location>
        <begin position="574"/>
        <end position="623"/>
    </location>
</feature>
<dbReference type="InterPro" id="IPR052646">
    <property type="entry name" value="Peroxisomal_PEX28-32"/>
</dbReference>
<dbReference type="OrthoDB" id="5586090at2759"/>
<evidence type="ECO:0000313" key="9">
    <source>
        <dbReference type="EMBL" id="PWN95618.1"/>
    </source>
</evidence>
<reference evidence="9 10" key="1">
    <citation type="journal article" date="2018" name="Mol. Biol. Evol.">
        <title>Broad Genomic Sampling Reveals a Smut Pathogenic Ancestry of the Fungal Clade Ustilaginomycotina.</title>
        <authorList>
            <person name="Kijpornyongpan T."/>
            <person name="Mondo S.J."/>
            <person name="Barry K."/>
            <person name="Sandor L."/>
            <person name="Lee J."/>
            <person name="Lipzen A."/>
            <person name="Pangilinan J."/>
            <person name="LaButti K."/>
            <person name="Hainaut M."/>
            <person name="Henrissat B."/>
            <person name="Grigoriev I.V."/>
            <person name="Spatafora J.W."/>
            <person name="Aime M.C."/>
        </authorList>
    </citation>
    <scope>NUCLEOTIDE SEQUENCE [LARGE SCALE GENOMIC DNA]</scope>
    <source>
        <strain evidence="9 10">MCA 4186</strain>
    </source>
</reference>
<dbReference type="GO" id="GO:0005778">
    <property type="term" value="C:peroxisomal membrane"/>
    <property type="evidence" value="ECO:0007669"/>
    <property type="project" value="TreeGrafter"/>
</dbReference>
<dbReference type="GO" id="GO:0012505">
    <property type="term" value="C:endomembrane system"/>
    <property type="evidence" value="ECO:0007669"/>
    <property type="project" value="UniProtKB-SubCell"/>
</dbReference>
<dbReference type="Pfam" id="PF06398">
    <property type="entry name" value="Pex24p"/>
    <property type="match status" value="1"/>
</dbReference>
<evidence type="ECO:0000256" key="5">
    <source>
        <dbReference type="SAM" id="MobiDB-lite"/>
    </source>
</evidence>
<keyword evidence="2 6" id="KW-0812">Transmembrane</keyword>
<dbReference type="GeneID" id="37270791"/>
<dbReference type="AlphaFoldDB" id="A0A316Z3U6"/>
<feature type="compositionally biased region" description="Low complexity" evidence="5">
    <location>
        <begin position="746"/>
        <end position="764"/>
    </location>
</feature>
<evidence type="ECO:0000256" key="6">
    <source>
        <dbReference type="SAM" id="Phobius"/>
    </source>
</evidence>
<dbReference type="Proteomes" id="UP000245946">
    <property type="component" value="Unassembled WGS sequence"/>
</dbReference>
<feature type="compositionally biased region" description="Low complexity" evidence="5">
    <location>
        <begin position="576"/>
        <end position="590"/>
    </location>
</feature>
<evidence type="ECO:0000256" key="3">
    <source>
        <dbReference type="ARBA" id="ARBA00022989"/>
    </source>
</evidence>
<feature type="compositionally biased region" description="Polar residues" evidence="5">
    <location>
        <begin position="592"/>
        <end position="623"/>
    </location>
</feature>
<dbReference type="InterPro" id="IPR010482">
    <property type="entry name" value="TECPR1-like_DysF"/>
</dbReference>
<keyword evidence="10" id="KW-1185">Reference proteome</keyword>
<evidence type="ECO:0000259" key="7">
    <source>
        <dbReference type="SMART" id="SM00693"/>
    </source>
</evidence>
<dbReference type="InterPro" id="IPR006614">
    <property type="entry name" value="Peroxin/Ferlin"/>
</dbReference>
<feature type="transmembrane region" description="Helical" evidence="6">
    <location>
        <begin position="104"/>
        <end position="122"/>
    </location>
</feature>
<proteinExistence type="predicted"/>
<feature type="compositionally biased region" description="Low complexity" evidence="5">
    <location>
        <begin position="486"/>
        <end position="503"/>
    </location>
</feature>
<evidence type="ECO:0000256" key="2">
    <source>
        <dbReference type="ARBA" id="ARBA00022692"/>
    </source>
</evidence>
<comment type="subcellular location">
    <subcellularLocation>
        <location evidence="1">Endomembrane system</location>
        <topology evidence="1">Multi-pass membrane protein</topology>
    </subcellularLocation>
</comment>
<feature type="region of interest" description="Disordered" evidence="5">
    <location>
        <begin position="713"/>
        <end position="764"/>
    </location>
</feature>
<protein>
    <recommendedName>
        <fullName evidence="7 8">Peroxin/Ferlin domain-containing protein</fullName>
    </recommendedName>
</protein>
<name>A0A316Z3U6_9BASI</name>
<dbReference type="EMBL" id="KZ819303">
    <property type="protein sequence ID" value="PWN95618.1"/>
    <property type="molecule type" value="Genomic_DNA"/>
</dbReference>